<accession>A0ABR1I3Z8</accession>
<name>A0ABR1I3Z8_9HYPO</name>
<protein>
    <submittedName>
        <fullName evidence="1">Uncharacterized protein</fullName>
    </submittedName>
</protein>
<sequence>MALLVNRGDAIYVDAQSFDNEVVKVTWSQGGNNISENYIPMKYRVTSGGSSEGPIFIQANKLSDFRRKQNGGPYVTVIVDSEFQYGQDKDRTRRFLVFHDKDHRPYQHRFAHSILQTLGDKGVEFAASLGFPDVGKLRDALGRFTGDYLREFPVASGRT</sequence>
<evidence type="ECO:0000313" key="1">
    <source>
        <dbReference type="EMBL" id="KAK7428262.1"/>
    </source>
</evidence>
<comment type="caution">
    <text evidence="1">The sequence shown here is derived from an EMBL/GenBank/DDBJ whole genome shotgun (WGS) entry which is preliminary data.</text>
</comment>
<reference evidence="1 2" key="1">
    <citation type="journal article" date="2025" name="Microbiol. Resour. Announc.">
        <title>Draft genome sequences for Neonectria magnoliae and Neonectria punicea, canker pathogens of Liriodendron tulipifera and Acer saccharum in West Virginia.</title>
        <authorList>
            <person name="Petronek H.M."/>
            <person name="Kasson M.T."/>
            <person name="Metheny A.M."/>
            <person name="Stauder C.M."/>
            <person name="Lovett B."/>
            <person name="Lynch S.C."/>
            <person name="Garnas J.R."/>
            <person name="Kasson L.R."/>
            <person name="Stajich J.E."/>
        </authorList>
    </citation>
    <scope>NUCLEOTIDE SEQUENCE [LARGE SCALE GENOMIC DNA]</scope>
    <source>
        <strain evidence="1 2">NRRL 64651</strain>
    </source>
</reference>
<proteinExistence type="predicted"/>
<evidence type="ECO:0000313" key="2">
    <source>
        <dbReference type="Proteomes" id="UP001498421"/>
    </source>
</evidence>
<keyword evidence="2" id="KW-1185">Reference proteome</keyword>
<gene>
    <name evidence="1" type="ORF">QQZ08_005159</name>
</gene>
<dbReference type="EMBL" id="JAZAVK010000043">
    <property type="protein sequence ID" value="KAK7428262.1"/>
    <property type="molecule type" value="Genomic_DNA"/>
</dbReference>
<dbReference type="Proteomes" id="UP001498421">
    <property type="component" value="Unassembled WGS sequence"/>
</dbReference>
<organism evidence="1 2">
    <name type="scientific">Neonectria magnoliae</name>
    <dbReference type="NCBI Taxonomy" id="2732573"/>
    <lineage>
        <taxon>Eukaryota</taxon>
        <taxon>Fungi</taxon>
        <taxon>Dikarya</taxon>
        <taxon>Ascomycota</taxon>
        <taxon>Pezizomycotina</taxon>
        <taxon>Sordariomycetes</taxon>
        <taxon>Hypocreomycetidae</taxon>
        <taxon>Hypocreales</taxon>
        <taxon>Nectriaceae</taxon>
        <taxon>Neonectria</taxon>
    </lineage>
</organism>